<dbReference type="GO" id="GO:0016020">
    <property type="term" value="C:membrane"/>
    <property type="evidence" value="ECO:0007669"/>
    <property type="project" value="InterPro"/>
</dbReference>
<organism evidence="3 4">
    <name type="scientific">Pedobacter westerhofensis</name>
    <dbReference type="NCBI Taxonomy" id="425512"/>
    <lineage>
        <taxon>Bacteria</taxon>
        <taxon>Pseudomonadati</taxon>
        <taxon>Bacteroidota</taxon>
        <taxon>Sphingobacteriia</taxon>
        <taxon>Sphingobacteriales</taxon>
        <taxon>Sphingobacteriaceae</taxon>
        <taxon>Pedobacter</taxon>
    </lineage>
</organism>
<reference evidence="3 4" key="1">
    <citation type="submission" date="2017-05" db="EMBL/GenBank/DDBJ databases">
        <authorList>
            <person name="Varghese N."/>
            <person name="Submissions S."/>
        </authorList>
    </citation>
    <scope>NUCLEOTIDE SEQUENCE [LARGE SCALE GENOMIC DNA]</scope>
    <source>
        <strain evidence="3 4">DSM 19036</strain>
    </source>
</reference>
<feature type="transmembrane region" description="Helical" evidence="1">
    <location>
        <begin position="54"/>
        <end position="72"/>
    </location>
</feature>
<dbReference type="Proteomes" id="UP000320300">
    <property type="component" value="Unassembled WGS sequence"/>
</dbReference>
<feature type="transmembrane region" description="Helical" evidence="1">
    <location>
        <begin position="23"/>
        <end position="42"/>
    </location>
</feature>
<dbReference type="AlphaFoldDB" id="A0A521C7P7"/>
<evidence type="ECO:0000259" key="2">
    <source>
        <dbReference type="Pfam" id="PF01478"/>
    </source>
</evidence>
<accession>A0A521C7P7</accession>
<protein>
    <submittedName>
        <fullName evidence="3">Type IV leader peptidase family protein</fullName>
    </submittedName>
</protein>
<feature type="domain" description="Prepilin type IV endopeptidase peptidase" evidence="2">
    <location>
        <begin position="6"/>
        <end position="123"/>
    </location>
</feature>
<dbReference type="EMBL" id="FXTN01000003">
    <property type="protein sequence ID" value="SMO55403.1"/>
    <property type="molecule type" value="Genomic_DNA"/>
</dbReference>
<dbReference type="InterPro" id="IPR000045">
    <property type="entry name" value="Prepilin_IV_endopep_pep"/>
</dbReference>
<evidence type="ECO:0000313" key="4">
    <source>
        <dbReference type="Proteomes" id="UP000320300"/>
    </source>
</evidence>
<keyword evidence="1" id="KW-1133">Transmembrane helix</keyword>
<keyword evidence="1" id="KW-0472">Membrane</keyword>
<dbReference type="GO" id="GO:0004190">
    <property type="term" value="F:aspartic-type endopeptidase activity"/>
    <property type="evidence" value="ECO:0007669"/>
    <property type="project" value="InterPro"/>
</dbReference>
<feature type="transmembrane region" description="Helical" evidence="1">
    <location>
        <begin position="136"/>
        <end position="155"/>
    </location>
</feature>
<keyword evidence="1" id="KW-0812">Transmembrane</keyword>
<sequence length="170" mass="19673">MLFLTLFVLLCLGFICYQDMRYRAVYWICFPLLAISMFILKLDNATWKDALIQSLWALAFFGIQLFALWGYLSLKHKQIVNITRNYLGLGDILFLWAIAFYLSPANYILFYIASLILILIYTIARRIVQKNANPEIPLAGLQALLLSMILIVSVINPNLQPYTDSWIYGF</sequence>
<keyword evidence="4" id="KW-1185">Reference proteome</keyword>
<dbReference type="OrthoDB" id="798769at2"/>
<proteinExistence type="predicted"/>
<dbReference type="Pfam" id="PF01478">
    <property type="entry name" value="Peptidase_A24"/>
    <property type="match status" value="1"/>
</dbReference>
<gene>
    <name evidence="3" type="ORF">SAMN06265348_103282</name>
</gene>
<evidence type="ECO:0000256" key="1">
    <source>
        <dbReference type="SAM" id="Phobius"/>
    </source>
</evidence>
<feature type="transmembrane region" description="Helical" evidence="1">
    <location>
        <begin position="92"/>
        <end position="124"/>
    </location>
</feature>
<name>A0A521C7P7_9SPHI</name>
<dbReference type="Gene3D" id="1.20.120.1220">
    <property type="match status" value="1"/>
</dbReference>
<evidence type="ECO:0000313" key="3">
    <source>
        <dbReference type="EMBL" id="SMO55403.1"/>
    </source>
</evidence>
<dbReference type="RefSeq" id="WP_142527477.1">
    <property type="nucleotide sequence ID" value="NZ_CBCSJO010000004.1"/>
</dbReference>